<comment type="function">
    <text evidence="4">Non-catalytic component of the proteasome, a multicatalytic proteinase complex which is characterized by its ability to cleave peptides with Arg, Phe, Tyr, Leu, and Glu adjacent to the leaving group at neutral or slightly basic pH. The proteasome has an ATP-dependent proteolytic activity.</text>
</comment>
<evidence type="ECO:0000313" key="7">
    <source>
        <dbReference type="Proteomes" id="UP001652628"/>
    </source>
</evidence>
<dbReference type="RefSeq" id="XP_016933402.3">
    <property type="nucleotide sequence ID" value="XM_017077913.4"/>
</dbReference>
<dbReference type="InterPro" id="IPR029055">
    <property type="entry name" value="Ntn_hydrolases_N"/>
</dbReference>
<protein>
    <recommendedName>
        <fullName evidence="6">Proteasome subunit beta</fullName>
    </recommendedName>
</protein>
<dbReference type="Pfam" id="PF00227">
    <property type="entry name" value="Proteasome"/>
    <property type="match status" value="1"/>
</dbReference>
<name>A0AB39ZD25_DROSZ</name>
<gene>
    <name evidence="8" type="primary">Prosbeta4R1</name>
</gene>
<dbReference type="InterPro" id="IPR016050">
    <property type="entry name" value="Proteasome_bsu_CS"/>
</dbReference>
<dbReference type="InterPro" id="IPR035206">
    <property type="entry name" value="Proteasome_beta2"/>
</dbReference>
<evidence type="ECO:0000256" key="5">
    <source>
        <dbReference type="ARBA" id="ARBA00026071"/>
    </source>
</evidence>
<comment type="function">
    <text evidence="6">Component of the proteasome, a multicatalytic proteinase complex which is characterized by its ability to cleave peptides with Arg, Phe, Tyr, Leu, and Glu adjacent to the leaving group at neutral or slightly basic pH. The proteasome has an ATP-dependent proteolytic activity.</text>
</comment>
<keyword evidence="1 6" id="KW-0963">Cytoplasm</keyword>
<comment type="subcellular location">
    <subcellularLocation>
        <location evidence="6">Cytoplasm</location>
    </subcellularLocation>
    <subcellularLocation>
        <location evidence="6">Nucleus</location>
    </subcellularLocation>
</comment>
<dbReference type="SUPFAM" id="SSF56235">
    <property type="entry name" value="N-terminal nucleophile aminohydrolases (Ntn hydrolases)"/>
    <property type="match status" value="1"/>
</dbReference>
<dbReference type="PROSITE" id="PS00854">
    <property type="entry name" value="PROTEASOME_BETA_1"/>
    <property type="match status" value="1"/>
</dbReference>
<keyword evidence="2 6" id="KW-0647">Proteasome</keyword>
<keyword evidence="3 6" id="KW-0539">Nucleus</keyword>
<evidence type="ECO:0000256" key="1">
    <source>
        <dbReference type="ARBA" id="ARBA00022490"/>
    </source>
</evidence>
<reference evidence="7" key="1">
    <citation type="submission" date="2025-05" db="UniProtKB">
        <authorList>
            <consortium name="RefSeq"/>
        </authorList>
    </citation>
    <scope>NUCLEOTIDE SEQUENCE [LARGE SCALE GENOMIC DNA]</scope>
</reference>
<comment type="similarity">
    <text evidence="6">Belongs to the peptidase T1B family.</text>
</comment>
<dbReference type="Gene3D" id="3.60.20.10">
    <property type="entry name" value="Glutamine Phosphoribosylpyrophosphate, subunit 1, domain 1"/>
    <property type="match status" value="1"/>
</dbReference>
<dbReference type="InterPro" id="IPR023333">
    <property type="entry name" value="Proteasome_suB-type"/>
</dbReference>
<dbReference type="GO" id="GO:0005737">
    <property type="term" value="C:cytoplasm"/>
    <property type="evidence" value="ECO:0007669"/>
    <property type="project" value="UniProtKB-SubCell"/>
</dbReference>
<sequence>METILGIKGFDFVILASDTMKAKSVMWLDEDKSKIHRLTNYSMMSAVGDGGDCLQFSDFILRNLDLYKVTNGYDLTVRGAVHFIRTNLSAYLRSNVKYMVALLVGGFDLTSGPELTFIDSLGNSVPIRYGGHGSGINFCTPIFEEFYNPQLDKRTAYSIIEKCVFEIQKRFVINLRNFDVFMINREGITKLDSINQQSFRAKVMANPSTRE</sequence>
<organism evidence="7 8">
    <name type="scientific">Drosophila suzukii</name>
    <name type="common">Spotted-wing drosophila fruit fly</name>
    <dbReference type="NCBI Taxonomy" id="28584"/>
    <lineage>
        <taxon>Eukaryota</taxon>
        <taxon>Metazoa</taxon>
        <taxon>Ecdysozoa</taxon>
        <taxon>Arthropoda</taxon>
        <taxon>Hexapoda</taxon>
        <taxon>Insecta</taxon>
        <taxon>Pterygota</taxon>
        <taxon>Neoptera</taxon>
        <taxon>Endopterygota</taxon>
        <taxon>Diptera</taxon>
        <taxon>Brachycera</taxon>
        <taxon>Muscomorpha</taxon>
        <taxon>Ephydroidea</taxon>
        <taxon>Drosophilidae</taxon>
        <taxon>Drosophila</taxon>
        <taxon>Sophophora</taxon>
    </lineage>
</organism>
<dbReference type="PANTHER" id="PTHR32194">
    <property type="entry name" value="METALLOPROTEASE TLDD"/>
    <property type="match status" value="1"/>
</dbReference>
<comment type="subunit">
    <text evidence="6">Component of the proteasome complex.</text>
</comment>
<dbReference type="GO" id="GO:0010498">
    <property type="term" value="P:proteasomal protein catabolic process"/>
    <property type="evidence" value="ECO:0007669"/>
    <property type="project" value="InterPro"/>
</dbReference>
<evidence type="ECO:0000313" key="8">
    <source>
        <dbReference type="RefSeq" id="XP_016933402.3"/>
    </source>
</evidence>
<dbReference type="GO" id="GO:0005634">
    <property type="term" value="C:nucleus"/>
    <property type="evidence" value="ECO:0007669"/>
    <property type="project" value="UniProtKB-SubCell"/>
</dbReference>
<dbReference type="AlphaFoldDB" id="A0AB39ZD25"/>
<evidence type="ECO:0000256" key="6">
    <source>
        <dbReference type="RuleBase" id="RU004203"/>
    </source>
</evidence>
<dbReference type="GO" id="GO:0005839">
    <property type="term" value="C:proteasome core complex"/>
    <property type="evidence" value="ECO:0007669"/>
    <property type="project" value="InterPro"/>
</dbReference>
<reference evidence="8" key="2">
    <citation type="submission" date="2025-08" db="UniProtKB">
        <authorList>
            <consortium name="RefSeq"/>
        </authorList>
    </citation>
    <scope>IDENTIFICATION</scope>
</reference>
<keyword evidence="7" id="KW-1185">Reference proteome</keyword>
<dbReference type="PANTHER" id="PTHR32194:SF2">
    <property type="entry name" value="PROTEASOME SUBUNIT BETA TYPE-1"/>
    <property type="match status" value="1"/>
</dbReference>
<dbReference type="InterPro" id="IPR001353">
    <property type="entry name" value="Proteasome_sua/b"/>
</dbReference>
<proteinExistence type="inferred from homology"/>
<accession>A0AB39ZD25</accession>
<dbReference type="GeneID" id="108012501"/>
<evidence type="ECO:0000256" key="2">
    <source>
        <dbReference type="ARBA" id="ARBA00022942"/>
    </source>
</evidence>
<dbReference type="CDD" id="cd03758">
    <property type="entry name" value="proteasome_beta_type_2"/>
    <property type="match status" value="1"/>
</dbReference>
<comment type="subunit">
    <text evidence="5">The 26S proteasome consists of a 20S proteasome core and two 19S regulatory subunits. The 20S proteasome core is composed of 28 subunits that are arranged in four stacked rings, resulting in a barrel-shaped structure. The two end rings are each formed by seven alpha subunits, and the two central rings are each formed by seven beta subunits. The catalytic chamber with the active sites is on the inside of the barrel.</text>
</comment>
<dbReference type="Proteomes" id="UP001652628">
    <property type="component" value="Chromosome 2L"/>
</dbReference>
<evidence type="ECO:0000256" key="3">
    <source>
        <dbReference type="ARBA" id="ARBA00023242"/>
    </source>
</evidence>
<evidence type="ECO:0000256" key="4">
    <source>
        <dbReference type="ARBA" id="ARBA00024953"/>
    </source>
</evidence>